<evidence type="ECO:0000256" key="1">
    <source>
        <dbReference type="SAM" id="MobiDB-lite"/>
    </source>
</evidence>
<evidence type="ECO:0000313" key="3">
    <source>
        <dbReference type="Proteomes" id="UP000233556"/>
    </source>
</evidence>
<feature type="region of interest" description="Disordered" evidence="1">
    <location>
        <begin position="396"/>
        <end position="416"/>
    </location>
</feature>
<dbReference type="EMBL" id="KZ506132">
    <property type="protein sequence ID" value="PKU41336.1"/>
    <property type="molecule type" value="Genomic_DNA"/>
</dbReference>
<name>A0A2I0U5K3_LIMLA</name>
<protein>
    <recommendedName>
        <fullName evidence="4">Rna-directed dna polymerase from mobile element jockey-like</fullName>
    </recommendedName>
</protein>
<sequence length="466" mass="51990">MWVAEKPQHVIQGQSKESSGPWERQGDPQPVALRHAVYTASHFECYRDEPGALEVTGAKRETLVQYPKGIKECSSKKVTCPTAQLECLYTNACSMGNSQEELEDTVLLESYDTLAITETCGTNPMAGLWLLMATGYSEGTGNRQPHQRGLMVTNNQKSELIGNVKIGGSLGCSDHAPVEFTLLRVDGLQEQDRGTKVPPTVRQDRVCDHLKNLNIHKSMGPDEMHPRVLRELADVVAKPLSMIFERSCQSREVPSDWKKGNIAPIFKNGRKEDPGNYRPVSLTSVRGNITEQTLLKAMLRHKEDMELIRDSQHGFTKGTSCLISLGVQKEGVLEHTEEGTVTWPTSGLWNLSRQSESESEGKFSKSMASTELSKIKMHPVENFIWASKCSHHTTQVIGGKGRDWENEEPPTVEEDQVQNPLRNLKVHKSMGPDEIHLLALQELADEVAKPPFIIFEKSWQSGKGEI</sequence>
<reference evidence="3" key="1">
    <citation type="submission" date="2017-11" db="EMBL/GenBank/DDBJ databases">
        <authorList>
            <person name="Lima N.C."/>
            <person name="Parody-Merino A.M."/>
            <person name="Battley P.F."/>
            <person name="Fidler A.E."/>
            <person name="Prosdocimi F."/>
        </authorList>
    </citation>
    <scope>NUCLEOTIDE SEQUENCE [LARGE SCALE GENOMIC DNA]</scope>
</reference>
<evidence type="ECO:0008006" key="4">
    <source>
        <dbReference type="Google" id="ProtNLM"/>
    </source>
</evidence>
<dbReference type="PANTHER" id="PTHR33395:SF22">
    <property type="entry name" value="REVERSE TRANSCRIPTASE DOMAIN-CONTAINING PROTEIN"/>
    <property type="match status" value="1"/>
</dbReference>
<dbReference type="GO" id="GO:0007508">
    <property type="term" value="P:larval heart development"/>
    <property type="evidence" value="ECO:0007669"/>
    <property type="project" value="TreeGrafter"/>
</dbReference>
<accession>A0A2I0U5K3</accession>
<dbReference type="GO" id="GO:0031012">
    <property type="term" value="C:extracellular matrix"/>
    <property type="evidence" value="ECO:0007669"/>
    <property type="project" value="TreeGrafter"/>
</dbReference>
<feature type="region of interest" description="Disordered" evidence="1">
    <location>
        <begin position="1"/>
        <end position="28"/>
    </location>
</feature>
<reference evidence="3" key="2">
    <citation type="submission" date="2017-12" db="EMBL/GenBank/DDBJ databases">
        <title>Genome sequence of the Bar-tailed Godwit (Limosa lapponica baueri).</title>
        <authorList>
            <person name="Lima N.C.B."/>
            <person name="Parody-Merino A.M."/>
            <person name="Battley P.F."/>
            <person name="Fidler A.E."/>
            <person name="Prosdocimi F."/>
        </authorList>
    </citation>
    <scope>NUCLEOTIDE SEQUENCE [LARGE SCALE GENOMIC DNA]</scope>
</reference>
<dbReference type="GO" id="GO:0061343">
    <property type="term" value="P:cell adhesion involved in heart morphogenesis"/>
    <property type="evidence" value="ECO:0007669"/>
    <property type="project" value="TreeGrafter"/>
</dbReference>
<keyword evidence="3" id="KW-1185">Reference proteome</keyword>
<evidence type="ECO:0000313" key="2">
    <source>
        <dbReference type="EMBL" id="PKU41336.1"/>
    </source>
</evidence>
<dbReference type="PANTHER" id="PTHR33395">
    <property type="entry name" value="TRANSCRIPTASE, PUTATIVE-RELATED-RELATED"/>
    <property type="match status" value="1"/>
</dbReference>
<organism evidence="2 3">
    <name type="scientific">Limosa lapponica baueri</name>
    <dbReference type="NCBI Taxonomy" id="1758121"/>
    <lineage>
        <taxon>Eukaryota</taxon>
        <taxon>Metazoa</taxon>
        <taxon>Chordata</taxon>
        <taxon>Craniata</taxon>
        <taxon>Vertebrata</taxon>
        <taxon>Euteleostomi</taxon>
        <taxon>Archelosauria</taxon>
        <taxon>Archosauria</taxon>
        <taxon>Dinosauria</taxon>
        <taxon>Saurischia</taxon>
        <taxon>Theropoda</taxon>
        <taxon>Coelurosauria</taxon>
        <taxon>Aves</taxon>
        <taxon>Neognathae</taxon>
        <taxon>Neoaves</taxon>
        <taxon>Charadriiformes</taxon>
        <taxon>Scolopacidae</taxon>
        <taxon>Limosa</taxon>
    </lineage>
</organism>
<dbReference type="Proteomes" id="UP000233556">
    <property type="component" value="Unassembled WGS sequence"/>
</dbReference>
<dbReference type="AlphaFoldDB" id="A0A2I0U5K3"/>
<proteinExistence type="predicted"/>
<feature type="compositionally biased region" description="Acidic residues" evidence="1">
    <location>
        <begin position="405"/>
        <end position="416"/>
    </location>
</feature>
<dbReference type="OrthoDB" id="416454at2759"/>
<gene>
    <name evidence="2" type="ORF">llap_8352</name>
</gene>